<dbReference type="GO" id="GO:0005737">
    <property type="term" value="C:cytoplasm"/>
    <property type="evidence" value="ECO:0007669"/>
    <property type="project" value="TreeGrafter"/>
</dbReference>
<evidence type="ECO:0000313" key="3">
    <source>
        <dbReference type="EMBL" id="PAA47688.1"/>
    </source>
</evidence>
<reference evidence="3 4" key="1">
    <citation type="submission" date="2017-06" db="EMBL/GenBank/DDBJ databases">
        <title>A platform for efficient transgenesis in Macrostomum lignano, a flatworm model organism for stem cell research.</title>
        <authorList>
            <person name="Berezikov E."/>
        </authorList>
    </citation>
    <scope>NUCLEOTIDE SEQUENCE [LARGE SCALE GENOMIC DNA]</scope>
    <source>
        <strain evidence="3">DV1</strain>
        <tissue evidence="3">Whole organism</tissue>
    </source>
</reference>
<protein>
    <recommendedName>
        <fullName evidence="2">Arrestin-like N-terminal domain-containing protein</fullName>
    </recommendedName>
</protein>
<dbReference type="InterPro" id="IPR014756">
    <property type="entry name" value="Ig_E-set"/>
</dbReference>
<proteinExistence type="inferred from homology"/>
<dbReference type="STRING" id="282301.A0A267DEG4"/>
<organism evidence="3 4">
    <name type="scientific">Macrostomum lignano</name>
    <dbReference type="NCBI Taxonomy" id="282301"/>
    <lineage>
        <taxon>Eukaryota</taxon>
        <taxon>Metazoa</taxon>
        <taxon>Spiralia</taxon>
        <taxon>Lophotrochozoa</taxon>
        <taxon>Platyhelminthes</taxon>
        <taxon>Rhabditophora</taxon>
        <taxon>Macrostomorpha</taxon>
        <taxon>Macrostomida</taxon>
        <taxon>Macrostomidae</taxon>
        <taxon>Macrostomum</taxon>
    </lineage>
</organism>
<dbReference type="OrthoDB" id="2333384at2759"/>
<keyword evidence="4" id="KW-1185">Reference proteome</keyword>
<dbReference type="SUPFAM" id="SSF81296">
    <property type="entry name" value="E set domains"/>
    <property type="match status" value="1"/>
</dbReference>
<dbReference type="Pfam" id="PF00339">
    <property type="entry name" value="Arrestin_N"/>
    <property type="match status" value="1"/>
</dbReference>
<accession>A0A267DEG4</accession>
<dbReference type="InterPro" id="IPR050357">
    <property type="entry name" value="Arrestin_domain-protein"/>
</dbReference>
<dbReference type="PANTHER" id="PTHR11188">
    <property type="entry name" value="ARRESTIN DOMAIN CONTAINING PROTEIN"/>
    <property type="match status" value="1"/>
</dbReference>
<dbReference type="InterPro" id="IPR011021">
    <property type="entry name" value="Arrestin-like_N"/>
</dbReference>
<dbReference type="GO" id="GO:0015031">
    <property type="term" value="P:protein transport"/>
    <property type="evidence" value="ECO:0007669"/>
    <property type="project" value="TreeGrafter"/>
</dbReference>
<name>A0A267DEG4_9PLAT</name>
<dbReference type="PANTHER" id="PTHR11188:SF17">
    <property type="entry name" value="FI21816P1"/>
    <property type="match status" value="1"/>
</dbReference>
<dbReference type="InterPro" id="IPR014752">
    <property type="entry name" value="Arrestin-like_C"/>
</dbReference>
<gene>
    <name evidence="3" type="ORF">BOX15_Mlig001363g3</name>
</gene>
<sequence>MERSNAIERPRNVPFEPNGKVQSFEIILDRSDGPNGIGVYSPGELLTGHVRLELTQRLTVSSLDLLVQGTGNAAWRLRTLQGDELVSDDEVYLNEIAELVGKRSYEMVTLSPGEHVFPFACDLPFELPATFTGSYGNVSYLVKVVIQADRNEPVHREPCITTNVFMVESRLPWRAWPIT</sequence>
<dbReference type="AlphaFoldDB" id="A0A267DEG4"/>
<dbReference type="Gene3D" id="2.60.40.640">
    <property type="match status" value="1"/>
</dbReference>
<evidence type="ECO:0000313" key="4">
    <source>
        <dbReference type="Proteomes" id="UP000215902"/>
    </source>
</evidence>
<comment type="caution">
    <text evidence="3">The sequence shown here is derived from an EMBL/GenBank/DDBJ whole genome shotgun (WGS) entry which is preliminary data.</text>
</comment>
<dbReference type="Proteomes" id="UP000215902">
    <property type="component" value="Unassembled WGS sequence"/>
</dbReference>
<evidence type="ECO:0000256" key="1">
    <source>
        <dbReference type="ARBA" id="ARBA00005298"/>
    </source>
</evidence>
<feature type="domain" description="Arrestin-like N-terminal" evidence="2">
    <location>
        <begin position="38"/>
        <end position="157"/>
    </location>
</feature>
<evidence type="ECO:0000259" key="2">
    <source>
        <dbReference type="Pfam" id="PF00339"/>
    </source>
</evidence>
<dbReference type="EMBL" id="NIVC01004364">
    <property type="protein sequence ID" value="PAA47688.1"/>
    <property type="molecule type" value="Genomic_DNA"/>
</dbReference>
<comment type="similarity">
    <text evidence="1">Belongs to the arrestin family.</text>
</comment>